<feature type="non-terminal residue" evidence="2">
    <location>
        <position position="1"/>
    </location>
</feature>
<dbReference type="Proteomes" id="UP001177023">
    <property type="component" value="Unassembled WGS sequence"/>
</dbReference>
<sequence>MDYKNREHQKSPFSKATCTPCGSPIPPLHPYRLVNTTSVEKMQSFSSLSLLSASTAYDMNENPFEDALPESGVETAVEVPLPAITVGMSFDDAEVKPTPLPAPQCGYSFPFRDVEFIVKTASYQTLRRVEVRVTTKQPMEVAYVAQVRIRTGNGGVPSTKVVDKDVFHFAPLFHPLLVNIVDHRVLHVHFELRFINLLERPHPKYNEGDVTLVFPDGSRADFASLLDFIYPTRMPIYKEFKGLVRAANAFQVETVLYACSRHFVDHPDWSIEKKIPEAIRIELLPALEELVYRAYQSGLWSSMISAGLQPEAYCGVEPYENVVCPTILKAKSMVYGETLLRSPWRQPQFLTTPKTDLWMYYRILVMGTPFYVNRGVLKIYGTDGFIVGQTPAYLVAHCTSDFIDACKAADATPGEVVTSLFTWLHPLAPSVPSRLLRPALLFAHHHRMQIVVEELEQLLILEPPETVERLLQNFVLAEALHLDNLLRTNLQRIDGSCQVMANEVVAHPRFAKLSPGLRRQIVDRICSGWGIYNYSLVKKQPTRHCVRHVSLEGGGPPLDEGAGLETFHSLLSHSIFGPRHEMSTVRGPAAAV</sequence>
<dbReference type="InterPro" id="IPR056656">
    <property type="entry name" value="DUF7754"/>
</dbReference>
<dbReference type="EMBL" id="CATQJA010002644">
    <property type="protein sequence ID" value="CAJ0576463.1"/>
    <property type="molecule type" value="Genomic_DNA"/>
</dbReference>
<organism evidence="2 3">
    <name type="scientific">Mesorhabditis spiculigera</name>
    <dbReference type="NCBI Taxonomy" id="96644"/>
    <lineage>
        <taxon>Eukaryota</taxon>
        <taxon>Metazoa</taxon>
        <taxon>Ecdysozoa</taxon>
        <taxon>Nematoda</taxon>
        <taxon>Chromadorea</taxon>
        <taxon>Rhabditida</taxon>
        <taxon>Rhabditina</taxon>
        <taxon>Rhabditomorpha</taxon>
        <taxon>Rhabditoidea</taxon>
        <taxon>Rhabditidae</taxon>
        <taxon>Mesorhabditinae</taxon>
        <taxon>Mesorhabditis</taxon>
    </lineage>
</organism>
<evidence type="ECO:0000259" key="1">
    <source>
        <dbReference type="Pfam" id="PF24937"/>
    </source>
</evidence>
<protein>
    <recommendedName>
        <fullName evidence="1">DUF7754 domain-containing protein</fullName>
    </recommendedName>
</protein>
<feature type="domain" description="DUF7754" evidence="1">
    <location>
        <begin position="269"/>
        <end position="330"/>
    </location>
</feature>
<comment type="caution">
    <text evidence="2">The sequence shown here is derived from an EMBL/GenBank/DDBJ whole genome shotgun (WGS) entry which is preliminary data.</text>
</comment>
<reference evidence="2" key="1">
    <citation type="submission" date="2023-06" db="EMBL/GenBank/DDBJ databases">
        <authorList>
            <person name="Delattre M."/>
        </authorList>
    </citation>
    <scope>NUCLEOTIDE SEQUENCE</scope>
    <source>
        <strain evidence="2">AF72</strain>
    </source>
</reference>
<keyword evidence="3" id="KW-1185">Reference proteome</keyword>
<accession>A0AA36CW71</accession>
<dbReference type="AlphaFoldDB" id="A0AA36CW71"/>
<evidence type="ECO:0000313" key="3">
    <source>
        <dbReference type="Proteomes" id="UP001177023"/>
    </source>
</evidence>
<dbReference type="Pfam" id="PF24937">
    <property type="entry name" value="DUF7754"/>
    <property type="match status" value="1"/>
</dbReference>
<name>A0AA36CW71_9BILA</name>
<evidence type="ECO:0000313" key="2">
    <source>
        <dbReference type="EMBL" id="CAJ0576463.1"/>
    </source>
</evidence>
<proteinExistence type="predicted"/>
<gene>
    <name evidence="2" type="ORF">MSPICULIGERA_LOCUS14756</name>
</gene>